<dbReference type="PANTHER" id="PTHR22760:SF1">
    <property type="entry name" value="DOL-P-MAN:MAN(7)GLCNAC(2)-PP-DOL ALPHA-1,6-MANNOSYLTRANSFERASE"/>
    <property type="match status" value="1"/>
</dbReference>
<evidence type="ECO:0000256" key="7">
    <source>
        <dbReference type="ARBA" id="ARBA00022824"/>
    </source>
</evidence>
<evidence type="ECO:0000256" key="10">
    <source>
        <dbReference type="ARBA" id="ARBA00044721"/>
    </source>
</evidence>
<comment type="function">
    <text evidence="10">Mannosyltransferase that operates in the biosynthetic pathway of dolichol-linked oligosaccharides, the glycan precursors employed in protein asparagine (N)-glycosylation. The assembly of dolichol-linked oligosaccharides begins on the cytosolic side of the endoplasmic reticulum membrane and finishes in its lumen. The sequential addition of sugars to dolichol pyrophosphate produces dolichol-linked oligosaccharides containing fourteen sugars, including two GlcNAcs, nine mannoses and three glucoses. Once assembled, the oligosaccharide is transferred from the lipid to nascent proteins by oligosaccharyltransferases. In the lumen of the endoplasmic reticulum, adds the eighth mannose residue in an alpha-1,6 linkage onto Man(7)GlcNAc(2)-PP-dolichol to produce Man(8)GlcNAc(2)-PP-dolichol.</text>
</comment>
<dbReference type="InterPro" id="IPR005599">
    <property type="entry name" value="GPI_mannosylTrfase"/>
</dbReference>
<evidence type="ECO:0000313" key="13">
    <source>
        <dbReference type="EMBL" id="CAG5090378.1"/>
    </source>
</evidence>
<dbReference type="EMBL" id="OU015568">
    <property type="protein sequence ID" value="CAG5090378.1"/>
    <property type="molecule type" value="Genomic_DNA"/>
</dbReference>
<keyword evidence="6" id="KW-0812">Transmembrane</keyword>
<evidence type="ECO:0000256" key="8">
    <source>
        <dbReference type="ARBA" id="ARBA00022989"/>
    </source>
</evidence>
<comment type="subcellular location">
    <subcellularLocation>
        <location evidence="1 12">Endoplasmic reticulum membrane</location>
        <topology evidence="1 12">Multi-pass membrane protein</topology>
    </subcellularLocation>
</comment>
<evidence type="ECO:0000313" key="14">
    <source>
        <dbReference type="Proteomes" id="UP001158576"/>
    </source>
</evidence>
<evidence type="ECO:0000256" key="2">
    <source>
        <dbReference type="ARBA" id="ARBA00004922"/>
    </source>
</evidence>
<dbReference type="EC" id="2.4.1.-" evidence="12"/>
<proteinExistence type="inferred from homology"/>
<name>A0ABN7S0K0_OIKDI</name>
<comment type="similarity">
    <text evidence="3 12">Belongs to the glycosyltransferase 22 family.</text>
</comment>
<organism evidence="13 14">
    <name type="scientific">Oikopleura dioica</name>
    <name type="common">Tunicate</name>
    <dbReference type="NCBI Taxonomy" id="34765"/>
    <lineage>
        <taxon>Eukaryota</taxon>
        <taxon>Metazoa</taxon>
        <taxon>Chordata</taxon>
        <taxon>Tunicata</taxon>
        <taxon>Appendicularia</taxon>
        <taxon>Copelata</taxon>
        <taxon>Oikopleuridae</taxon>
        <taxon>Oikopleura</taxon>
    </lineage>
</organism>
<evidence type="ECO:0000256" key="12">
    <source>
        <dbReference type="RuleBase" id="RU363075"/>
    </source>
</evidence>
<keyword evidence="14" id="KW-1185">Reference proteome</keyword>
<keyword evidence="8" id="KW-1133">Transmembrane helix</keyword>
<keyword evidence="7 12" id="KW-0256">Endoplasmic reticulum</keyword>
<evidence type="ECO:0000256" key="6">
    <source>
        <dbReference type="ARBA" id="ARBA00022692"/>
    </source>
</evidence>
<dbReference type="Pfam" id="PF03901">
    <property type="entry name" value="Glyco_transf_22"/>
    <property type="match status" value="1"/>
</dbReference>
<keyword evidence="4 12" id="KW-0328">Glycosyltransferase</keyword>
<keyword evidence="9" id="KW-0472">Membrane</keyword>
<dbReference type="PANTHER" id="PTHR22760">
    <property type="entry name" value="GLYCOSYLTRANSFERASE"/>
    <property type="match status" value="1"/>
</dbReference>
<evidence type="ECO:0000256" key="1">
    <source>
        <dbReference type="ARBA" id="ARBA00004477"/>
    </source>
</evidence>
<evidence type="ECO:0000256" key="11">
    <source>
        <dbReference type="ARBA" id="ARBA00048899"/>
    </source>
</evidence>
<dbReference type="Proteomes" id="UP001158576">
    <property type="component" value="Chromosome PAR"/>
</dbReference>
<accession>A0ABN7S0K0</accession>
<comment type="pathway">
    <text evidence="2">Protein modification; protein glycosylation.</text>
</comment>
<reference evidence="13 14" key="1">
    <citation type="submission" date="2021-04" db="EMBL/GenBank/DDBJ databases">
        <authorList>
            <person name="Bliznina A."/>
        </authorList>
    </citation>
    <scope>NUCLEOTIDE SEQUENCE [LARGE SCALE GENOMIC DNA]</scope>
</reference>
<protein>
    <recommendedName>
        <fullName evidence="12">Mannosyltransferase</fullName>
        <ecNumber evidence="12">2.4.1.-</ecNumber>
    </recommendedName>
</protein>
<comment type="catalytic activity">
    <reaction evidence="11">
        <text>an alpha-D-Man-(1-&gt;2)-alpha-D-Man-(1-&gt;2)-alpha-D-Man-(1-&gt;3)-[alpha-D-Man-(1-&gt;2)-alpha-D-Man-(1-&gt;3)-alpha-D-Man-(1-&gt;6)]-beta-D-Man-(1-&gt;4)-beta-D-GlcNAc-(1-&gt;4)-alpha-D-GlcNAc-diphospho-di-trans,poly-cis-dolichol + a di-trans,poly-cis-dolichyl beta-D-mannosyl phosphate = an alpha-D-Man-(1-&gt;2)-alpha-D-Man-(1-&gt;2)-alpha-D-Man-(1-&gt;3)-[alpha-D-Man-(1-&gt;2)-alpha-D-Man-(1-&gt;3)-[alpha-D-Man-(1-&gt;6)]-alpha-D-Man-(1-&gt;6)]-beta-D-Man-(1-&gt;4)-beta-D-GlcNAc-(1-&gt;4)-alpha-D-GlcNAc-diphospho-di-trans,poly-cis-dolichol + a di-trans,poly-cis-dolichyl phosphate + H(+)</text>
        <dbReference type="Rhea" id="RHEA:29535"/>
        <dbReference type="Rhea" id="RHEA-COMP:19498"/>
        <dbReference type="Rhea" id="RHEA-COMP:19501"/>
        <dbReference type="Rhea" id="RHEA-COMP:19518"/>
        <dbReference type="Rhea" id="RHEA-COMP:19519"/>
        <dbReference type="ChEBI" id="CHEBI:15378"/>
        <dbReference type="ChEBI" id="CHEBI:57683"/>
        <dbReference type="ChEBI" id="CHEBI:58211"/>
        <dbReference type="ChEBI" id="CHEBI:132517"/>
        <dbReference type="ChEBI" id="CHEBI:132519"/>
        <dbReference type="EC" id="2.4.1.260"/>
    </reaction>
    <physiologicalReaction direction="left-to-right" evidence="11">
        <dbReference type="Rhea" id="RHEA:29536"/>
    </physiologicalReaction>
</comment>
<evidence type="ECO:0000256" key="4">
    <source>
        <dbReference type="ARBA" id="ARBA00022676"/>
    </source>
</evidence>
<keyword evidence="5" id="KW-0808">Transferase</keyword>
<evidence type="ECO:0000256" key="3">
    <source>
        <dbReference type="ARBA" id="ARBA00007063"/>
    </source>
</evidence>
<evidence type="ECO:0000256" key="9">
    <source>
        <dbReference type="ARBA" id="ARBA00023136"/>
    </source>
</evidence>
<evidence type="ECO:0000256" key="5">
    <source>
        <dbReference type="ARBA" id="ARBA00022679"/>
    </source>
</evidence>
<sequence length="750" mass="84866">MASYDNGFDRIPSFAYTHSKLPIIDTKLEDLILKAIDFIERPLDDPVKMPLNPSASLLKSLKLLSKNPRSFYDKGDSDLEKGDLWATLSNNGNNQSYHALLDFDKKIRPVNSIHLNITNGRIEAHPDSARIFPYKRSDAMFPTTVANAMFRASTVGYNYIMENITRAINEIYKEILYDEEKIMQGMKPLASPWKNPYHAAFVNVIGDDAEVISLTLTVGTRKNGNCQNINGLMICFSSYGKPLVADSIFPSPIIFRPNCGVCGRYTSLSGTPDAIVNSGSELLKHSGLFFGEFSERVTIGSAGKVLVEGGMPKQFPEMFATLKTHGAVHLETMPDHRPIGFATIAAWDNDYIHGISDRRVEDAWPAYIMEWSIVIYQLIISAHVFIAPFTKVEESFYLQAAHDFIYEDSIDSFDHRKFPGVVPRTAAPIFILSSIIRPMKFFLDKPSMQILLRLLLGLCTSFSLSKITKIIRKRTLPNSISLPIVLYAFSCWPLGNELAKFIALSAFSILTIRCELALLMGSFLIMGLLTREISIGRLLVVGTFSTIVSLATTVPFDSWFWGEWIWPEGQVFIFNAIEGKSSAWGVMPFLWYFKSALPRACLTSLLFIPFGFLQRPGHCGHAFEKLHNNVPCQFDVNVHLTNLALQSGVSRFGQLCENWQYDKSEDLSNEEIMRRNFTHLIMENNEETVMAFTESYRNIGVVAQYSHIRIEPLPPAIQFKEALVILERRDFVDQIPKDQVYENNWIREDL</sequence>
<gene>
    <name evidence="13" type="ORF">OKIOD_LOCUS4136</name>
</gene>